<reference evidence="2" key="1">
    <citation type="submission" date="2022-10" db="EMBL/GenBank/DDBJ databases">
        <title>The WGS of Solirubrobacter phytolaccae KCTC 29190.</title>
        <authorList>
            <person name="Jiang Z."/>
        </authorList>
    </citation>
    <scope>NUCLEOTIDE SEQUENCE</scope>
    <source>
        <strain evidence="2">KCTC 29190</strain>
    </source>
</reference>
<accession>A0A9X3N719</accession>
<dbReference type="AlphaFoldDB" id="A0A9X3N719"/>
<feature type="transmembrane region" description="Helical" evidence="1">
    <location>
        <begin position="21"/>
        <end position="38"/>
    </location>
</feature>
<feature type="transmembrane region" description="Helical" evidence="1">
    <location>
        <begin position="107"/>
        <end position="125"/>
    </location>
</feature>
<evidence type="ECO:0000313" key="3">
    <source>
        <dbReference type="Proteomes" id="UP001147653"/>
    </source>
</evidence>
<feature type="transmembrane region" description="Helical" evidence="1">
    <location>
        <begin position="50"/>
        <end position="70"/>
    </location>
</feature>
<gene>
    <name evidence="2" type="ORF">OJ997_10265</name>
</gene>
<keyword evidence="1" id="KW-0472">Membrane</keyword>
<protein>
    <submittedName>
        <fullName evidence="2">Uncharacterized protein</fullName>
    </submittedName>
</protein>
<feature type="transmembrane region" description="Helical" evidence="1">
    <location>
        <begin position="82"/>
        <end position="101"/>
    </location>
</feature>
<comment type="caution">
    <text evidence="2">The sequence shown here is derived from an EMBL/GenBank/DDBJ whole genome shotgun (WGS) entry which is preliminary data.</text>
</comment>
<keyword evidence="1" id="KW-1133">Transmembrane helix</keyword>
<dbReference type="Proteomes" id="UP001147653">
    <property type="component" value="Unassembled WGS sequence"/>
</dbReference>
<proteinExistence type="predicted"/>
<evidence type="ECO:0000256" key="1">
    <source>
        <dbReference type="SAM" id="Phobius"/>
    </source>
</evidence>
<evidence type="ECO:0000313" key="2">
    <source>
        <dbReference type="EMBL" id="MDA0180676.1"/>
    </source>
</evidence>
<keyword evidence="3" id="KW-1185">Reference proteome</keyword>
<dbReference type="RefSeq" id="WP_270024990.1">
    <property type="nucleotide sequence ID" value="NZ_JAPDDP010000015.1"/>
</dbReference>
<dbReference type="EMBL" id="JAPDDP010000015">
    <property type="protein sequence ID" value="MDA0180676.1"/>
    <property type="molecule type" value="Genomic_DNA"/>
</dbReference>
<name>A0A9X3N719_9ACTN</name>
<sequence length="216" mass="22722">MKLPALNWLARLICSLRLTRLASFGLVGAILIAGLGHAGVDEGWGVRSPWVGIAITVTGLSAAAAAGSRNRGTVDRDRRDEAFATLVLVVLALAAVCVSREQLPPRPIIFLVLGVLAVAGAIIGCNQRTPAACKREENSTLSHWAASWEVVKRPLVWRGLTLLGVMLAASAQIFESSDRDSARQAIANVCEGLDTRPSGGCDALALRALPKAPGEQ</sequence>
<keyword evidence="1" id="KW-0812">Transmembrane</keyword>
<organism evidence="2 3">
    <name type="scientific">Solirubrobacter phytolaccae</name>
    <dbReference type="NCBI Taxonomy" id="1404360"/>
    <lineage>
        <taxon>Bacteria</taxon>
        <taxon>Bacillati</taxon>
        <taxon>Actinomycetota</taxon>
        <taxon>Thermoleophilia</taxon>
        <taxon>Solirubrobacterales</taxon>
        <taxon>Solirubrobacteraceae</taxon>
        <taxon>Solirubrobacter</taxon>
    </lineage>
</organism>